<evidence type="ECO:0000313" key="2">
    <source>
        <dbReference type="EMBL" id="MFD1410647.1"/>
    </source>
</evidence>
<feature type="compositionally biased region" description="Basic residues" evidence="1">
    <location>
        <begin position="163"/>
        <end position="208"/>
    </location>
</feature>
<proteinExistence type="predicted"/>
<organism evidence="2 3">
    <name type="scientific">Lapidilactobacillus gannanensis</name>
    <dbReference type="NCBI Taxonomy" id="2486002"/>
    <lineage>
        <taxon>Bacteria</taxon>
        <taxon>Bacillati</taxon>
        <taxon>Bacillota</taxon>
        <taxon>Bacilli</taxon>
        <taxon>Lactobacillales</taxon>
        <taxon>Lactobacillaceae</taxon>
        <taxon>Lapidilactobacillus</taxon>
    </lineage>
</organism>
<feature type="region of interest" description="Disordered" evidence="1">
    <location>
        <begin position="150"/>
        <end position="235"/>
    </location>
</feature>
<dbReference type="EMBL" id="JBHTOH010000020">
    <property type="protein sequence ID" value="MFD1410647.1"/>
    <property type="molecule type" value="Genomic_DNA"/>
</dbReference>
<evidence type="ECO:0000313" key="3">
    <source>
        <dbReference type="Proteomes" id="UP001597191"/>
    </source>
</evidence>
<accession>A0ABW4BMJ2</accession>
<gene>
    <name evidence="2" type="ORF">ACFQ4R_03330</name>
</gene>
<name>A0ABW4BMJ2_9LACO</name>
<sequence length="235" mass="25961">MKIAVAQYQAALKENPPIVRELPAQAKITETDLPKIATELLTASQDLINEGRLGYSSYQVSSEPAVQFTIELSPVNLPMADAKKVNQFFSDDNDVVPLNVYLVTRSTYLNVSHLHIDLLGSSEADLTEFHKELVAIMTLNWQTIVDHFENPPIEPTKPAAKTATKKTTTKRKTTRRTAKKATTRKASTKKVTTKKTTTKKTTTKKAATKKSATQKATTKKATTKKTVSKAKTTKD</sequence>
<evidence type="ECO:0000256" key="1">
    <source>
        <dbReference type="SAM" id="MobiDB-lite"/>
    </source>
</evidence>
<protein>
    <submittedName>
        <fullName evidence="2">Uncharacterized protein</fullName>
    </submittedName>
</protein>
<comment type="caution">
    <text evidence="2">The sequence shown here is derived from an EMBL/GenBank/DDBJ whole genome shotgun (WGS) entry which is preliminary data.</text>
</comment>
<dbReference type="Proteomes" id="UP001597191">
    <property type="component" value="Unassembled WGS sequence"/>
</dbReference>
<dbReference type="RefSeq" id="WP_125650217.1">
    <property type="nucleotide sequence ID" value="NZ_JBHTOH010000020.1"/>
</dbReference>
<keyword evidence="3" id="KW-1185">Reference proteome</keyword>
<reference evidence="3" key="1">
    <citation type="journal article" date="2019" name="Int. J. Syst. Evol. Microbiol.">
        <title>The Global Catalogue of Microorganisms (GCM) 10K type strain sequencing project: providing services to taxonomists for standard genome sequencing and annotation.</title>
        <authorList>
            <consortium name="The Broad Institute Genomics Platform"/>
            <consortium name="The Broad Institute Genome Sequencing Center for Infectious Disease"/>
            <person name="Wu L."/>
            <person name="Ma J."/>
        </authorList>
    </citation>
    <scope>NUCLEOTIDE SEQUENCE [LARGE SCALE GENOMIC DNA]</scope>
    <source>
        <strain evidence="3">CCM 8937</strain>
    </source>
</reference>
<feature type="compositionally biased region" description="Basic residues" evidence="1">
    <location>
        <begin position="217"/>
        <end position="228"/>
    </location>
</feature>